<evidence type="ECO:0000256" key="3">
    <source>
        <dbReference type="ARBA" id="ARBA00022833"/>
    </source>
</evidence>
<proteinExistence type="predicted"/>
<evidence type="ECO:0000256" key="4">
    <source>
        <dbReference type="SAM" id="MobiDB-lite"/>
    </source>
</evidence>
<comment type="caution">
    <text evidence="5">The sequence shown here is derived from an EMBL/GenBank/DDBJ whole genome shotgun (WGS) entry which is preliminary data.</text>
</comment>
<dbReference type="GO" id="GO:0005524">
    <property type="term" value="F:ATP binding"/>
    <property type="evidence" value="ECO:0007669"/>
    <property type="project" value="UniProtKB-KW"/>
</dbReference>
<dbReference type="InterPro" id="IPR043472">
    <property type="entry name" value="Macro_dom-like"/>
</dbReference>
<feature type="compositionally biased region" description="Polar residues" evidence="4">
    <location>
        <begin position="93"/>
        <end position="109"/>
    </location>
</feature>
<keyword evidence="5" id="KW-0067">ATP-binding</keyword>
<keyword evidence="6" id="KW-1185">Reference proteome</keyword>
<evidence type="ECO:0000256" key="2">
    <source>
        <dbReference type="ARBA" id="ARBA00022771"/>
    </source>
</evidence>
<evidence type="ECO:0000256" key="1">
    <source>
        <dbReference type="ARBA" id="ARBA00022723"/>
    </source>
</evidence>
<dbReference type="PROSITE" id="PS01359">
    <property type="entry name" value="ZF_PHD_1"/>
    <property type="match status" value="1"/>
</dbReference>
<dbReference type="Proteomes" id="UP001219518">
    <property type="component" value="Unassembled WGS sequence"/>
</dbReference>
<keyword evidence="5" id="KW-0547">Nucleotide-binding</keyword>
<reference evidence="5" key="2">
    <citation type="journal article" date="2023" name="BMC Genomics">
        <title>Pest status, molecular evolution, and epigenetic factors derived from the genome assembly of Frankliniella fusca, a thysanopteran phytovirus vector.</title>
        <authorList>
            <person name="Catto M.A."/>
            <person name="Labadie P.E."/>
            <person name="Jacobson A.L."/>
            <person name="Kennedy G.G."/>
            <person name="Srinivasan R."/>
            <person name="Hunt B.G."/>
        </authorList>
    </citation>
    <scope>NUCLEOTIDE SEQUENCE</scope>
    <source>
        <strain evidence="5">PL_HMW_Pooled</strain>
    </source>
</reference>
<dbReference type="InterPro" id="IPR019786">
    <property type="entry name" value="Zinc_finger_PHD-type_CS"/>
</dbReference>
<evidence type="ECO:0000313" key="5">
    <source>
        <dbReference type="EMBL" id="KAK3929416.1"/>
    </source>
</evidence>
<dbReference type="GO" id="GO:0008270">
    <property type="term" value="F:zinc ion binding"/>
    <property type="evidence" value="ECO:0007669"/>
    <property type="project" value="UniProtKB-KW"/>
</dbReference>
<dbReference type="InterPro" id="IPR011011">
    <property type="entry name" value="Znf_FYVE_PHD"/>
</dbReference>
<protein>
    <submittedName>
        <fullName evidence="5">Potassium-transporting ATPase ATP-binding subunit</fullName>
    </submittedName>
</protein>
<organism evidence="5 6">
    <name type="scientific">Frankliniella fusca</name>
    <dbReference type="NCBI Taxonomy" id="407009"/>
    <lineage>
        <taxon>Eukaryota</taxon>
        <taxon>Metazoa</taxon>
        <taxon>Ecdysozoa</taxon>
        <taxon>Arthropoda</taxon>
        <taxon>Hexapoda</taxon>
        <taxon>Insecta</taxon>
        <taxon>Pterygota</taxon>
        <taxon>Neoptera</taxon>
        <taxon>Paraneoptera</taxon>
        <taxon>Thysanoptera</taxon>
        <taxon>Terebrantia</taxon>
        <taxon>Thripoidea</taxon>
        <taxon>Thripidae</taxon>
        <taxon>Frankliniella</taxon>
    </lineage>
</organism>
<keyword evidence="1" id="KW-0479">Metal-binding</keyword>
<accession>A0AAE1HZK2</accession>
<dbReference type="SUPFAM" id="SSF57903">
    <property type="entry name" value="FYVE/PHD zinc finger"/>
    <property type="match status" value="1"/>
</dbReference>
<feature type="region of interest" description="Disordered" evidence="4">
    <location>
        <begin position="93"/>
        <end position="132"/>
    </location>
</feature>
<keyword evidence="3" id="KW-0862">Zinc</keyword>
<keyword evidence="2" id="KW-0863">Zinc-finger</keyword>
<dbReference type="EMBL" id="JAHWGI010001400">
    <property type="protein sequence ID" value="KAK3929416.1"/>
    <property type="molecule type" value="Genomic_DNA"/>
</dbReference>
<name>A0AAE1HZK2_9NEOP</name>
<dbReference type="Gene3D" id="3.40.220.10">
    <property type="entry name" value="Leucine Aminopeptidase, subunit E, domain 1"/>
    <property type="match status" value="1"/>
</dbReference>
<gene>
    <name evidence="5" type="ORF">KUF71_018053</name>
</gene>
<reference evidence="5" key="1">
    <citation type="submission" date="2021-07" db="EMBL/GenBank/DDBJ databases">
        <authorList>
            <person name="Catto M.A."/>
            <person name="Jacobson A."/>
            <person name="Kennedy G."/>
            <person name="Labadie P."/>
            <person name="Hunt B.G."/>
            <person name="Srinivasan R."/>
        </authorList>
    </citation>
    <scope>NUCLEOTIDE SEQUENCE</scope>
    <source>
        <strain evidence="5">PL_HMW_Pooled</strain>
        <tissue evidence="5">Head</tissue>
    </source>
</reference>
<evidence type="ECO:0000313" key="6">
    <source>
        <dbReference type="Proteomes" id="UP001219518"/>
    </source>
</evidence>
<dbReference type="AlphaFoldDB" id="A0AAE1HZK2"/>
<sequence length="313" mass="35274">MGQLGNPDFSCSLNTFSVVNMAVKCFICKETVDKKRKTVGYLECVKLNCANLVHIACTTLNPKYIAKLKQDFQCEECKATDLTYKHVSTVTTLNTNDSSPSDNSINRSDLTPPASAVQEDNSSEKDSDSEYDSISGQTVIDFCEKETCNSTRVLLLDRVSSLETELSALKTQGKITNSKEILNQLVKITGCLEEVRTEVADLKKTNSIIMELHKNPPNSHVNKDKLLIKKMDTKKRSFPSNKVKMCECNILKLPKKVAIAHFVAADLKMSDGLALHIKNKYKIDTNELLKLNKKKRRYYLSKSWRDRTSSHHN</sequence>